<name>A0ABU9ATJ1_9BACT</name>
<evidence type="ECO:0000313" key="8">
    <source>
        <dbReference type="Proteomes" id="UP001371305"/>
    </source>
</evidence>
<comment type="caution">
    <text evidence="7">The sequence shown here is derived from an EMBL/GenBank/DDBJ whole genome shotgun (WGS) entry which is preliminary data.</text>
</comment>
<feature type="transmembrane region" description="Helical" evidence="5">
    <location>
        <begin position="12"/>
        <end position="31"/>
    </location>
</feature>
<feature type="domain" description="Major facilitator superfamily (MFS) profile" evidence="6">
    <location>
        <begin position="21"/>
        <end position="447"/>
    </location>
</feature>
<evidence type="ECO:0000313" key="7">
    <source>
        <dbReference type="EMBL" id="MEK7950107.1"/>
    </source>
</evidence>
<dbReference type="InterPro" id="IPR020846">
    <property type="entry name" value="MFS_dom"/>
</dbReference>
<keyword evidence="3 5" id="KW-1133">Transmembrane helix</keyword>
<dbReference type="InterPro" id="IPR036259">
    <property type="entry name" value="MFS_trans_sf"/>
</dbReference>
<feature type="transmembrane region" description="Helical" evidence="5">
    <location>
        <begin position="326"/>
        <end position="346"/>
    </location>
</feature>
<dbReference type="PROSITE" id="PS00217">
    <property type="entry name" value="SUGAR_TRANSPORT_2"/>
    <property type="match status" value="1"/>
</dbReference>
<protein>
    <submittedName>
        <fullName evidence="7">MFS transporter</fullName>
    </submittedName>
</protein>
<dbReference type="Gene3D" id="1.20.1250.20">
    <property type="entry name" value="MFS general substrate transporter like domains"/>
    <property type="match status" value="2"/>
</dbReference>
<evidence type="ECO:0000256" key="2">
    <source>
        <dbReference type="ARBA" id="ARBA00022692"/>
    </source>
</evidence>
<feature type="transmembrane region" description="Helical" evidence="5">
    <location>
        <begin position="424"/>
        <end position="443"/>
    </location>
</feature>
<dbReference type="RefSeq" id="WP_341403521.1">
    <property type="nucleotide sequence ID" value="NZ_JBBUKT010000002.1"/>
</dbReference>
<comment type="subcellular location">
    <subcellularLocation>
        <location evidence="1">Membrane</location>
        <topology evidence="1">Multi-pass membrane protein</topology>
    </subcellularLocation>
</comment>
<evidence type="ECO:0000256" key="1">
    <source>
        <dbReference type="ARBA" id="ARBA00004141"/>
    </source>
</evidence>
<dbReference type="EMBL" id="JBBUKT010000002">
    <property type="protein sequence ID" value="MEK7950107.1"/>
    <property type="molecule type" value="Genomic_DNA"/>
</dbReference>
<gene>
    <name evidence="7" type="ORF">WKV53_06360</name>
</gene>
<feature type="transmembrane region" description="Helical" evidence="5">
    <location>
        <begin position="300"/>
        <end position="319"/>
    </location>
</feature>
<accession>A0ABU9ATJ1</accession>
<organism evidence="7 8">
    <name type="scientific">Luteolibacter soli</name>
    <dbReference type="NCBI Taxonomy" id="3135280"/>
    <lineage>
        <taxon>Bacteria</taxon>
        <taxon>Pseudomonadati</taxon>
        <taxon>Verrucomicrobiota</taxon>
        <taxon>Verrucomicrobiia</taxon>
        <taxon>Verrucomicrobiales</taxon>
        <taxon>Verrucomicrobiaceae</taxon>
        <taxon>Luteolibacter</taxon>
    </lineage>
</organism>
<keyword evidence="4 5" id="KW-0472">Membrane</keyword>
<keyword evidence="8" id="KW-1185">Reference proteome</keyword>
<feature type="transmembrane region" description="Helical" evidence="5">
    <location>
        <begin position="352"/>
        <end position="373"/>
    </location>
</feature>
<dbReference type="Proteomes" id="UP001371305">
    <property type="component" value="Unassembled WGS sequence"/>
</dbReference>
<dbReference type="InterPro" id="IPR005829">
    <property type="entry name" value="Sugar_transporter_CS"/>
</dbReference>
<evidence type="ECO:0000259" key="6">
    <source>
        <dbReference type="PROSITE" id="PS50850"/>
    </source>
</evidence>
<reference evidence="7 8" key="1">
    <citation type="submission" date="2024-04" db="EMBL/GenBank/DDBJ databases">
        <title>Luteolibacter sp. isolated from soil.</title>
        <authorList>
            <person name="An J."/>
        </authorList>
    </citation>
    <scope>NUCLEOTIDE SEQUENCE [LARGE SCALE GENOMIC DNA]</scope>
    <source>
        <strain evidence="7 8">Y139</strain>
    </source>
</reference>
<sequence length="454" mass="49101">MSDNSQHRAWWTQLNGYHWFVMTVASLAWFFDCLDQRLFSLARNPALKALMPGAPDGDIQAVGKEVTALFLVGWGIGGMIFGALGDRYGRSKMLTVTVLLYSIFTGLSFFSTHYWDFAIYRFLTGVGVGGVFGLAVALIAETVPDGARAGALGTLQVLSTVGNITAAFINMGVDALQTAGTITPGTGWRWLFLVGAVPAFLVFFIRGYLKEPEPWLKLKREGRLPTGSILAPYAALLRDARWRRNLIVGAIISSTGVVGLWAIGEYAVDLQRIVFRKHFEATGAVGPELAKLVNGAVTNAYLLTMVGAAFGMSFFTWLCGKTGRKVAFAVGFSSAAIITALVYWKMNSPMDAYWMTPLMGGAQLGVLAGFAIYLPELFPSRLRSTGTSFCYNLGRFAAAGGSFFSAALAKGAYGQYGSPDMERYSAMTMCVIYLAGIIVLIWAPETKGKPLPED</sequence>
<evidence type="ECO:0000256" key="4">
    <source>
        <dbReference type="ARBA" id="ARBA00023136"/>
    </source>
</evidence>
<feature type="transmembrane region" description="Helical" evidence="5">
    <location>
        <begin position="118"/>
        <end position="139"/>
    </location>
</feature>
<dbReference type="SUPFAM" id="SSF103473">
    <property type="entry name" value="MFS general substrate transporter"/>
    <property type="match status" value="1"/>
</dbReference>
<dbReference type="InterPro" id="IPR011701">
    <property type="entry name" value="MFS"/>
</dbReference>
<dbReference type="Pfam" id="PF07690">
    <property type="entry name" value="MFS_1"/>
    <property type="match status" value="1"/>
</dbReference>
<dbReference type="PANTHER" id="PTHR23508">
    <property type="entry name" value="CARBOXYLIC ACID TRANSPORTER PROTEIN HOMOLOG"/>
    <property type="match status" value="1"/>
</dbReference>
<feature type="transmembrane region" description="Helical" evidence="5">
    <location>
        <begin position="151"/>
        <end position="170"/>
    </location>
</feature>
<feature type="transmembrane region" description="Helical" evidence="5">
    <location>
        <begin position="246"/>
        <end position="264"/>
    </location>
</feature>
<evidence type="ECO:0000256" key="3">
    <source>
        <dbReference type="ARBA" id="ARBA00022989"/>
    </source>
</evidence>
<proteinExistence type="predicted"/>
<dbReference type="PROSITE" id="PS50850">
    <property type="entry name" value="MFS"/>
    <property type="match status" value="1"/>
</dbReference>
<feature type="transmembrane region" description="Helical" evidence="5">
    <location>
        <begin position="393"/>
        <end position="412"/>
    </location>
</feature>
<feature type="transmembrane region" description="Helical" evidence="5">
    <location>
        <begin position="66"/>
        <end position="84"/>
    </location>
</feature>
<dbReference type="PANTHER" id="PTHR23508:SF10">
    <property type="entry name" value="CARBOXYLIC ACID TRANSPORTER PROTEIN HOMOLOG"/>
    <property type="match status" value="1"/>
</dbReference>
<feature type="transmembrane region" description="Helical" evidence="5">
    <location>
        <begin position="93"/>
        <end position="112"/>
    </location>
</feature>
<evidence type="ECO:0000256" key="5">
    <source>
        <dbReference type="SAM" id="Phobius"/>
    </source>
</evidence>
<feature type="transmembrane region" description="Helical" evidence="5">
    <location>
        <begin position="190"/>
        <end position="209"/>
    </location>
</feature>
<keyword evidence="2 5" id="KW-0812">Transmembrane</keyword>